<dbReference type="OrthoDB" id="9810601at2"/>
<keyword evidence="7" id="KW-1185">Reference proteome</keyword>
<feature type="transmembrane region" description="Helical" evidence="5">
    <location>
        <begin position="100"/>
        <end position="120"/>
    </location>
</feature>
<comment type="subcellular location">
    <subcellularLocation>
        <location evidence="1">Membrane</location>
        <topology evidence="1">Multi-pass membrane protein</topology>
    </subcellularLocation>
</comment>
<accession>A0A368N0M8</accession>
<dbReference type="GO" id="GO:0016020">
    <property type="term" value="C:membrane"/>
    <property type="evidence" value="ECO:0007669"/>
    <property type="project" value="UniProtKB-SubCell"/>
</dbReference>
<dbReference type="InterPro" id="IPR052719">
    <property type="entry name" value="CvpA-like"/>
</dbReference>
<sequence length="167" mass="18586">MIWIDFLILGVIALSSLISLIRGFVKEAMSLVSWVAAFFISSTFYRDLSALLADSISDALIRDGVSALVLFICTLILGALINYIISQLVQKTGLSGTDRVLGICFGGLRGVLVVCAMIFLMTKFFQFADRPWWQASELIPHFEIIIDWFFEHLDETQELVDQAASAV</sequence>
<evidence type="ECO:0000313" key="7">
    <source>
        <dbReference type="Proteomes" id="UP000252558"/>
    </source>
</evidence>
<feature type="transmembrane region" description="Helical" evidence="5">
    <location>
        <begin position="31"/>
        <end position="53"/>
    </location>
</feature>
<name>A0A368N0M8_9GAMM</name>
<dbReference type="Pfam" id="PF02674">
    <property type="entry name" value="Colicin_V"/>
    <property type="match status" value="1"/>
</dbReference>
<comment type="caution">
    <text evidence="6">The sequence shown here is derived from an EMBL/GenBank/DDBJ whole genome shotgun (WGS) entry which is preliminary data.</text>
</comment>
<dbReference type="RefSeq" id="WP_114339926.1">
    <property type="nucleotide sequence ID" value="NZ_QPID01000015.1"/>
</dbReference>
<dbReference type="EMBL" id="QPID01000015">
    <property type="protein sequence ID" value="RCU43643.1"/>
    <property type="molecule type" value="Genomic_DNA"/>
</dbReference>
<dbReference type="Proteomes" id="UP000252558">
    <property type="component" value="Unassembled WGS sequence"/>
</dbReference>
<evidence type="ECO:0000256" key="5">
    <source>
        <dbReference type="SAM" id="Phobius"/>
    </source>
</evidence>
<dbReference type="AlphaFoldDB" id="A0A368N0M8"/>
<dbReference type="PANTHER" id="PTHR36926">
    <property type="entry name" value="COLICIN V PRODUCTION PROTEIN"/>
    <property type="match status" value="1"/>
</dbReference>
<evidence type="ECO:0000313" key="6">
    <source>
        <dbReference type="EMBL" id="RCU43643.1"/>
    </source>
</evidence>
<proteinExistence type="predicted"/>
<evidence type="ECO:0000256" key="2">
    <source>
        <dbReference type="ARBA" id="ARBA00022692"/>
    </source>
</evidence>
<evidence type="ECO:0000256" key="1">
    <source>
        <dbReference type="ARBA" id="ARBA00004141"/>
    </source>
</evidence>
<feature type="transmembrane region" description="Helical" evidence="5">
    <location>
        <begin position="65"/>
        <end position="85"/>
    </location>
</feature>
<keyword evidence="2 5" id="KW-0812">Transmembrane</keyword>
<protein>
    <submittedName>
        <fullName evidence="6">Bacteriocin production protein</fullName>
    </submittedName>
</protein>
<keyword evidence="4 5" id="KW-0472">Membrane</keyword>
<keyword evidence="3 5" id="KW-1133">Transmembrane helix</keyword>
<dbReference type="PANTHER" id="PTHR36926:SF1">
    <property type="entry name" value="COLICIN V PRODUCTION PROTEIN"/>
    <property type="match status" value="1"/>
</dbReference>
<evidence type="ECO:0000256" key="4">
    <source>
        <dbReference type="ARBA" id="ARBA00023136"/>
    </source>
</evidence>
<dbReference type="GO" id="GO:0009403">
    <property type="term" value="P:toxin biosynthetic process"/>
    <property type="evidence" value="ECO:0007669"/>
    <property type="project" value="InterPro"/>
</dbReference>
<feature type="transmembrane region" description="Helical" evidence="5">
    <location>
        <begin position="7"/>
        <end position="25"/>
    </location>
</feature>
<organism evidence="6 7">
    <name type="scientific">Corallincola holothuriorum</name>
    <dbReference type="NCBI Taxonomy" id="2282215"/>
    <lineage>
        <taxon>Bacteria</taxon>
        <taxon>Pseudomonadati</taxon>
        <taxon>Pseudomonadota</taxon>
        <taxon>Gammaproteobacteria</taxon>
        <taxon>Alteromonadales</taxon>
        <taxon>Psychromonadaceae</taxon>
        <taxon>Corallincola</taxon>
    </lineage>
</organism>
<reference evidence="6 7" key="1">
    <citation type="submission" date="2018-07" db="EMBL/GenBank/DDBJ databases">
        <title>Corallincola holothuriorum sp. nov., a new facultative anaerobe isolated from sea cucumber Apostichopus japonicus.</title>
        <authorList>
            <person name="Xia H."/>
        </authorList>
    </citation>
    <scope>NUCLEOTIDE SEQUENCE [LARGE SCALE GENOMIC DNA]</scope>
    <source>
        <strain evidence="6 7">C4</strain>
    </source>
</reference>
<dbReference type="InterPro" id="IPR003825">
    <property type="entry name" value="Colicin-V_CvpA"/>
</dbReference>
<evidence type="ECO:0000256" key="3">
    <source>
        <dbReference type="ARBA" id="ARBA00022989"/>
    </source>
</evidence>
<gene>
    <name evidence="6" type="ORF">DU002_18425</name>
</gene>